<dbReference type="OrthoDB" id="269384at2759"/>
<dbReference type="PIRSF" id="PIRSF017205">
    <property type="entry name" value="ERO1"/>
    <property type="match status" value="1"/>
</dbReference>
<evidence type="ECO:0000256" key="13">
    <source>
        <dbReference type="ARBA" id="ARBA00023157"/>
    </source>
</evidence>
<feature type="disulfide bond" description="Redox-active" evidence="18">
    <location>
        <begin position="97"/>
        <end position="102"/>
    </location>
</feature>
<name>A0A6A6BUD7_9PEZI</name>
<feature type="compositionally biased region" description="Basic and acidic residues" evidence="19">
    <location>
        <begin position="546"/>
        <end position="557"/>
    </location>
</feature>
<feature type="binding site" evidence="17">
    <location>
        <position position="195"/>
    </location>
    <ligand>
        <name>FAD</name>
        <dbReference type="ChEBI" id="CHEBI:57692"/>
    </ligand>
</feature>
<feature type="binding site" evidence="17">
    <location>
        <position position="337"/>
    </location>
    <ligand>
        <name>FAD</name>
        <dbReference type="ChEBI" id="CHEBI:57692"/>
    </ligand>
</feature>
<keyword evidence="22" id="KW-1185">Reference proteome</keyword>
<feature type="binding site" evidence="17">
    <location>
        <position position="197"/>
    </location>
    <ligand>
        <name>FAD</name>
        <dbReference type="ChEBI" id="CHEBI:57692"/>
    </ligand>
</feature>
<evidence type="ECO:0000256" key="16">
    <source>
        <dbReference type="PIRSR" id="PIRSR017205-1"/>
    </source>
</evidence>
<accession>A0A6A6BUD7</accession>
<dbReference type="PANTHER" id="PTHR12613">
    <property type="entry name" value="ERO1-RELATED"/>
    <property type="match status" value="1"/>
</dbReference>
<evidence type="ECO:0000256" key="10">
    <source>
        <dbReference type="ARBA" id="ARBA00022982"/>
    </source>
</evidence>
<evidence type="ECO:0000256" key="3">
    <source>
        <dbReference type="ARBA" id="ARBA00008277"/>
    </source>
</evidence>
<reference evidence="21" key="1">
    <citation type="journal article" date="2020" name="Stud. Mycol.">
        <title>101 Dothideomycetes genomes: a test case for predicting lifestyles and emergence of pathogens.</title>
        <authorList>
            <person name="Haridas S."/>
            <person name="Albert R."/>
            <person name="Binder M."/>
            <person name="Bloem J."/>
            <person name="Labutti K."/>
            <person name="Salamov A."/>
            <person name="Andreopoulos B."/>
            <person name="Baker S."/>
            <person name="Barry K."/>
            <person name="Bills G."/>
            <person name="Bluhm B."/>
            <person name="Cannon C."/>
            <person name="Castanera R."/>
            <person name="Culley D."/>
            <person name="Daum C."/>
            <person name="Ezra D."/>
            <person name="Gonzalez J."/>
            <person name="Henrissat B."/>
            <person name="Kuo A."/>
            <person name="Liang C."/>
            <person name="Lipzen A."/>
            <person name="Lutzoni F."/>
            <person name="Magnuson J."/>
            <person name="Mondo S."/>
            <person name="Nolan M."/>
            <person name="Ohm R."/>
            <person name="Pangilinan J."/>
            <person name="Park H.-J."/>
            <person name="Ramirez L."/>
            <person name="Alfaro M."/>
            <person name="Sun H."/>
            <person name="Tritt A."/>
            <person name="Yoshinaga Y."/>
            <person name="Zwiers L.-H."/>
            <person name="Turgeon B."/>
            <person name="Goodwin S."/>
            <person name="Spatafora J."/>
            <person name="Crous P."/>
            <person name="Grigoriev I."/>
        </authorList>
    </citation>
    <scope>NUCLEOTIDE SEQUENCE</scope>
    <source>
        <strain evidence="21">CBS 121167</strain>
    </source>
</reference>
<gene>
    <name evidence="21" type="ORF">K452DRAFT_283142</name>
</gene>
<dbReference type="InterPro" id="IPR007266">
    <property type="entry name" value="Ero1"/>
</dbReference>
<feature type="active site" description="Nucleophile" evidence="16">
    <location>
        <position position="435"/>
    </location>
</feature>
<feature type="binding site" evidence="17">
    <location>
        <position position="208"/>
    </location>
    <ligand>
        <name>FAD</name>
        <dbReference type="ChEBI" id="CHEBI:57692"/>
    </ligand>
</feature>
<organism evidence="21 22">
    <name type="scientific">Aplosporella prunicola CBS 121167</name>
    <dbReference type="NCBI Taxonomy" id="1176127"/>
    <lineage>
        <taxon>Eukaryota</taxon>
        <taxon>Fungi</taxon>
        <taxon>Dikarya</taxon>
        <taxon>Ascomycota</taxon>
        <taxon>Pezizomycotina</taxon>
        <taxon>Dothideomycetes</taxon>
        <taxon>Dothideomycetes incertae sedis</taxon>
        <taxon>Botryosphaeriales</taxon>
        <taxon>Aplosporellaceae</taxon>
        <taxon>Aplosporella</taxon>
    </lineage>
</organism>
<evidence type="ECO:0000256" key="8">
    <source>
        <dbReference type="ARBA" id="ARBA00022824"/>
    </source>
</evidence>
<evidence type="ECO:0000256" key="14">
    <source>
        <dbReference type="ARBA" id="ARBA00023180"/>
    </source>
</evidence>
<evidence type="ECO:0000313" key="21">
    <source>
        <dbReference type="EMBL" id="KAF2146943.1"/>
    </source>
</evidence>
<comment type="subunit">
    <text evidence="4">May function both as a monomer and a homodimer.</text>
</comment>
<evidence type="ECO:0000256" key="4">
    <source>
        <dbReference type="ARBA" id="ARBA00011802"/>
    </source>
</evidence>
<dbReference type="SUPFAM" id="SSF110019">
    <property type="entry name" value="ERO1-like"/>
    <property type="match status" value="1"/>
</dbReference>
<evidence type="ECO:0000256" key="2">
    <source>
        <dbReference type="ARBA" id="ARBA00004367"/>
    </source>
</evidence>
<feature type="active site" evidence="16">
    <location>
        <position position="438"/>
    </location>
</feature>
<keyword evidence="9 17" id="KW-0274">FAD</keyword>
<dbReference type="RefSeq" id="XP_033402651.1">
    <property type="nucleotide sequence ID" value="XM_033539722.1"/>
</dbReference>
<comment type="subcellular location">
    <subcellularLocation>
        <location evidence="2">Endoplasmic reticulum membrane</location>
        <topology evidence="2">Peripheral membrane protein</topology>
        <orientation evidence="2">Lumenal side</orientation>
    </subcellularLocation>
</comment>
<feature type="binding site" evidence="17">
    <location>
        <position position="305"/>
    </location>
    <ligand>
        <name>FAD</name>
        <dbReference type="ChEBI" id="CHEBI:57692"/>
    </ligand>
</feature>
<dbReference type="EMBL" id="ML995475">
    <property type="protein sequence ID" value="KAF2146943.1"/>
    <property type="molecule type" value="Genomic_DNA"/>
</dbReference>
<dbReference type="Proteomes" id="UP000799438">
    <property type="component" value="Unassembled WGS sequence"/>
</dbReference>
<keyword evidence="6" id="KW-0285">Flavoprotein</keyword>
<feature type="disulfide bond" description="Redox-active" evidence="18">
    <location>
        <begin position="435"/>
        <end position="438"/>
    </location>
</feature>
<evidence type="ECO:0000256" key="7">
    <source>
        <dbReference type="ARBA" id="ARBA00022729"/>
    </source>
</evidence>
<feature type="chain" id="PRO_5025493220" description="Endoplasmic oxidoreductin" evidence="20">
    <location>
        <begin position="22"/>
        <end position="649"/>
    </location>
</feature>
<dbReference type="GO" id="GO:0034975">
    <property type="term" value="P:protein folding in endoplasmic reticulum"/>
    <property type="evidence" value="ECO:0007669"/>
    <property type="project" value="InterPro"/>
</dbReference>
<evidence type="ECO:0008006" key="23">
    <source>
        <dbReference type="Google" id="ProtNLM"/>
    </source>
</evidence>
<dbReference type="Pfam" id="PF04137">
    <property type="entry name" value="ERO1"/>
    <property type="match status" value="1"/>
</dbReference>
<keyword evidence="14" id="KW-0325">Glycoprotein</keyword>
<keyword evidence="8" id="KW-0256">Endoplasmic reticulum</keyword>
<evidence type="ECO:0000256" key="18">
    <source>
        <dbReference type="PIRSR" id="PIRSR017205-3"/>
    </source>
</evidence>
<evidence type="ECO:0000256" key="19">
    <source>
        <dbReference type="SAM" id="MobiDB-lite"/>
    </source>
</evidence>
<proteinExistence type="inferred from homology"/>
<keyword evidence="12" id="KW-0472">Membrane</keyword>
<evidence type="ECO:0000256" key="17">
    <source>
        <dbReference type="PIRSR" id="PIRSR017205-2"/>
    </source>
</evidence>
<evidence type="ECO:0000256" key="11">
    <source>
        <dbReference type="ARBA" id="ARBA00023002"/>
    </source>
</evidence>
<protein>
    <recommendedName>
        <fullName evidence="23">Endoplasmic oxidoreductin</fullName>
    </recommendedName>
</protein>
<sequence length="649" mass="73155">MRPAAHVFYLAVFALLGTSNGASHSSAKPKAKADECAFEPGAIVSDACASYASLEELNDQLSPHLQKITRGTDYFSYYRLNLYNKKCPFWSDENGMCGNIACAVNTLDNEEDIPLVWRAEELGKLEGPKAVHPGRKVREERRNQKPLQGKLGEGVGESCVVEYDDECDERDYCVPEDESAASKGDYVSLLDNPERFTGYAGMGSQQVWEAIYRENCFSKPKGDEQISPVGGMGLGSSSPFGVAGGGLTGGQGQAAQDLRNVMRSQPLQRHVQSAIAQGNKPPARVDQLEFEDDCVEKRVFYRVVSGMHASITTHLCYEHMNQTTGTWGPNLACYEKRLHGFPDRISNLYFNYALVLRAVGKLQNYWKNYEFCAADPSQNAETKDLVLSLSSAIPENQKDSIFDEGVMFQGDHALLKEDFRDRFRNVSRVMDCVGCDKCRLWGKLQTAGYGTALKVLFEFDENELDQTKNPPLRRTELVALMNTFGRVSHSLGAIKHFRQMIEERDNPTPKAEAEAKKDQSEVDADAPLPPHVRDALADAPAVPSEQQREQRDREAAARRQAYLDNDSDEPEFLRRRRMRRTTGVWDSIKVESQLVWDATCWVLNQWVNAPAKFFNIAVFEISRLWDYWLGLPVKPRGWEVRFPGWRNEL</sequence>
<feature type="binding site" evidence="17">
    <location>
        <position position="308"/>
    </location>
    <ligand>
        <name>FAD</name>
        <dbReference type="ChEBI" id="CHEBI:57692"/>
    </ligand>
</feature>
<dbReference type="GO" id="GO:0016972">
    <property type="term" value="F:thiol oxidase activity"/>
    <property type="evidence" value="ECO:0007669"/>
    <property type="project" value="InterPro"/>
</dbReference>
<keyword evidence="15" id="KW-0676">Redox-active center</keyword>
<dbReference type="GeneID" id="54297218"/>
<dbReference type="AlphaFoldDB" id="A0A6A6BUD7"/>
<feature type="compositionally biased region" description="Basic and acidic residues" evidence="19">
    <location>
        <begin position="502"/>
        <end position="520"/>
    </location>
</feature>
<evidence type="ECO:0000313" key="22">
    <source>
        <dbReference type="Proteomes" id="UP000799438"/>
    </source>
</evidence>
<dbReference type="PANTHER" id="PTHR12613:SF0">
    <property type="entry name" value="ERO1-LIKE PROTEIN"/>
    <property type="match status" value="1"/>
</dbReference>
<dbReference type="InterPro" id="IPR037192">
    <property type="entry name" value="ERO1-like_sf"/>
</dbReference>
<comment type="cofactor">
    <cofactor evidence="1 17">
        <name>FAD</name>
        <dbReference type="ChEBI" id="CHEBI:57692"/>
    </cofactor>
</comment>
<evidence type="ECO:0000256" key="5">
    <source>
        <dbReference type="ARBA" id="ARBA00022448"/>
    </source>
</evidence>
<keyword evidence="7 20" id="KW-0732">Signal</keyword>
<evidence type="ECO:0000256" key="15">
    <source>
        <dbReference type="ARBA" id="ARBA00023284"/>
    </source>
</evidence>
<evidence type="ECO:0000256" key="9">
    <source>
        <dbReference type="ARBA" id="ARBA00022827"/>
    </source>
</evidence>
<comment type="similarity">
    <text evidence="3">Belongs to the EROs family.</text>
</comment>
<evidence type="ECO:0000256" key="20">
    <source>
        <dbReference type="SAM" id="SignalP"/>
    </source>
</evidence>
<evidence type="ECO:0000256" key="6">
    <source>
        <dbReference type="ARBA" id="ARBA00022630"/>
    </source>
</evidence>
<evidence type="ECO:0000256" key="1">
    <source>
        <dbReference type="ARBA" id="ARBA00001974"/>
    </source>
</evidence>
<feature type="region of interest" description="Disordered" evidence="19">
    <location>
        <begin position="502"/>
        <end position="561"/>
    </location>
</feature>
<feature type="signal peptide" evidence="20">
    <location>
        <begin position="1"/>
        <end position="21"/>
    </location>
</feature>
<evidence type="ECO:0000256" key="12">
    <source>
        <dbReference type="ARBA" id="ARBA00023136"/>
    </source>
</evidence>
<keyword evidence="10" id="KW-0249">Electron transport</keyword>
<dbReference type="GO" id="GO:0005789">
    <property type="term" value="C:endoplasmic reticulum membrane"/>
    <property type="evidence" value="ECO:0007669"/>
    <property type="project" value="UniProtKB-SubCell"/>
</dbReference>
<keyword evidence="13 18" id="KW-1015">Disulfide bond</keyword>
<keyword evidence="5" id="KW-0813">Transport</keyword>
<dbReference type="GO" id="GO:0071949">
    <property type="term" value="F:FAD binding"/>
    <property type="evidence" value="ECO:0007669"/>
    <property type="project" value="InterPro"/>
</dbReference>
<keyword evidence="11" id="KW-0560">Oxidoreductase</keyword>
<dbReference type="GO" id="GO:0015035">
    <property type="term" value="F:protein-disulfide reductase activity"/>
    <property type="evidence" value="ECO:0007669"/>
    <property type="project" value="InterPro"/>
</dbReference>